<evidence type="ECO:0000256" key="2">
    <source>
        <dbReference type="ARBA" id="ARBA00006739"/>
    </source>
</evidence>
<evidence type="ECO:0000256" key="8">
    <source>
        <dbReference type="SAM" id="MobiDB-lite"/>
    </source>
</evidence>
<dbReference type="Proteomes" id="UP000677016">
    <property type="component" value="Unassembled WGS sequence"/>
</dbReference>
<sequence length="334" mass="35978">MPEPELSVVVPMYDEQDVIPLFVDRLRPLAEAWGVTYEILCVDDGSSDATPVLLQRLRREWDAVRVVRLRANAGHQAAISAGLDRARGRYVVTIDADLQDPPETIAEMLAVAREQDVDVVYGVREDRSSDTAFKRVTARAFYRSIRALSDVDSRVDAGDFRLMSRATVDAVNALPEQNRVLRLVVPALGFPSASVGYTRAERAAGDSKYPLGKMLRLAVDGVTGFSIAPLRFATWLGLLGGVAALAVLVYAVAAMLLGNTLPGWTSTVVVVAAVGAVQLLALGILGEYVRRTYAALQARPTYFVAHDSLTGGEERADARVTPLPRRDASGGTGG</sequence>
<keyword evidence="3" id="KW-0328">Glycosyltransferase</keyword>
<dbReference type="Pfam" id="PF00535">
    <property type="entry name" value="Glycos_transf_2"/>
    <property type="match status" value="1"/>
</dbReference>
<keyword evidence="4" id="KW-0808">Transferase</keyword>
<dbReference type="EMBL" id="JAGSNF010000025">
    <property type="protein sequence ID" value="MBR7744866.1"/>
    <property type="molecule type" value="Genomic_DNA"/>
</dbReference>
<dbReference type="AlphaFoldDB" id="A0A941DB40"/>
<evidence type="ECO:0000313" key="12">
    <source>
        <dbReference type="Proteomes" id="UP000677016"/>
    </source>
</evidence>
<evidence type="ECO:0000256" key="9">
    <source>
        <dbReference type="SAM" id="Phobius"/>
    </source>
</evidence>
<accession>A0A941DB40</accession>
<comment type="similarity">
    <text evidence="2">Belongs to the glycosyltransferase 2 family.</text>
</comment>
<dbReference type="PANTHER" id="PTHR48090:SF1">
    <property type="entry name" value="PROPHAGE BACTOPRENOL GLUCOSYL TRANSFERASE HOMOLOG"/>
    <property type="match status" value="1"/>
</dbReference>
<feature type="transmembrane region" description="Helical" evidence="9">
    <location>
        <begin position="263"/>
        <end position="285"/>
    </location>
</feature>
<dbReference type="InterPro" id="IPR050256">
    <property type="entry name" value="Glycosyltransferase_2"/>
</dbReference>
<feature type="transmembrane region" description="Helical" evidence="9">
    <location>
        <begin position="235"/>
        <end position="257"/>
    </location>
</feature>
<dbReference type="InterPro" id="IPR029044">
    <property type="entry name" value="Nucleotide-diphossugar_trans"/>
</dbReference>
<name>A0A941DB40_9MICO</name>
<dbReference type="GO" id="GO:0005886">
    <property type="term" value="C:plasma membrane"/>
    <property type="evidence" value="ECO:0007669"/>
    <property type="project" value="TreeGrafter"/>
</dbReference>
<feature type="region of interest" description="Disordered" evidence="8">
    <location>
        <begin position="314"/>
        <end position="334"/>
    </location>
</feature>
<dbReference type="InterPro" id="IPR001173">
    <property type="entry name" value="Glyco_trans_2-like"/>
</dbReference>
<keyword evidence="12" id="KW-1185">Reference proteome</keyword>
<dbReference type="GO" id="GO:0016757">
    <property type="term" value="F:glycosyltransferase activity"/>
    <property type="evidence" value="ECO:0007669"/>
    <property type="project" value="UniProtKB-KW"/>
</dbReference>
<dbReference type="RefSeq" id="WP_211604394.1">
    <property type="nucleotide sequence ID" value="NZ_JAGSNF010000025.1"/>
</dbReference>
<evidence type="ECO:0000256" key="6">
    <source>
        <dbReference type="ARBA" id="ARBA00022989"/>
    </source>
</evidence>
<comment type="subcellular location">
    <subcellularLocation>
        <location evidence="1">Membrane</location>
        <topology evidence="1">Multi-pass membrane protein</topology>
    </subcellularLocation>
</comment>
<protein>
    <submittedName>
        <fullName evidence="11">Glycosyltransferase family 2 protein</fullName>
    </submittedName>
</protein>
<evidence type="ECO:0000256" key="7">
    <source>
        <dbReference type="ARBA" id="ARBA00023136"/>
    </source>
</evidence>
<evidence type="ECO:0000256" key="1">
    <source>
        <dbReference type="ARBA" id="ARBA00004141"/>
    </source>
</evidence>
<keyword evidence="5 9" id="KW-0812">Transmembrane</keyword>
<evidence type="ECO:0000313" key="11">
    <source>
        <dbReference type="EMBL" id="MBR7744866.1"/>
    </source>
</evidence>
<gene>
    <name evidence="11" type="ORF">KC207_16350</name>
</gene>
<feature type="compositionally biased region" description="Basic and acidic residues" evidence="8">
    <location>
        <begin position="314"/>
        <end position="328"/>
    </location>
</feature>
<dbReference type="SUPFAM" id="SSF53448">
    <property type="entry name" value="Nucleotide-diphospho-sugar transferases"/>
    <property type="match status" value="1"/>
</dbReference>
<feature type="domain" description="Glycosyltransferase 2-like" evidence="10">
    <location>
        <begin position="7"/>
        <end position="167"/>
    </location>
</feature>
<evidence type="ECO:0000259" key="10">
    <source>
        <dbReference type="Pfam" id="PF00535"/>
    </source>
</evidence>
<dbReference type="CDD" id="cd04187">
    <property type="entry name" value="DPM1_like_bac"/>
    <property type="match status" value="1"/>
</dbReference>
<evidence type="ECO:0000256" key="4">
    <source>
        <dbReference type="ARBA" id="ARBA00022679"/>
    </source>
</evidence>
<evidence type="ECO:0000256" key="3">
    <source>
        <dbReference type="ARBA" id="ARBA00022676"/>
    </source>
</evidence>
<dbReference type="Gene3D" id="3.90.550.10">
    <property type="entry name" value="Spore Coat Polysaccharide Biosynthesis Protein SpsA, Chain A"/>
    <property type="match status" value="1"/>
</dbReference>
<comment type="caution">
    <text evidence="11">The sequence shown here is derived from an EMBL/GenBank/DDBJ whole genome shotgun (WGS) entry which is preliminary data.</text>
</comment>
<evidence type="ECO:0000256" key="5">
    <source>
        <dbReference type="ARBA" id="ARBA00022692"/>
    </source>
</evidence>
<proteinExistence type="inferred from homology"/>
<dbReference type="PANTHER" id="PTHR48090">
    <property type="entry name" value="UNDECAPRENYL-PHOSPHATE 4-DEOXY-4-FORMAMIDO-L-ARABINOSE TRANSFERASE-RELATED"/>
    <property type="match status" value="1"/>
</dbReference>
<reference evidence="11" key="1">
    <citation type="submission" date="2021-04" db="EMBL/GenBank/DDBJ databases">
        <title>Phycicoccus avicenniae sp. nov., a novel endophytic actinomycetes isolated from branch of Avicennia mariana.</title>
        <authorList>
            <person name="Tuo L."/>
        </authorList>
    </citation>
    <scope>NUCLEOTIDE SEQUENCE</scope>
    <source>
        <strain evidence="11">BSK3Z-2</strain>
    </source>
</reference>
<keyword evidence="7 9" id="KW-0472">Membrane</keyword>
<keyword evidence="6 9" id="KW-1133">Transmembrane helix</keyword>
<organism evidence="11 12">
    <name type="scientific">Phycicoccus avicenniae</name>
    <dbReference type="NCBI Taxonomy" id="2828860"/>
    <lineage>
        <taxon>Bacteria</taxon>
        <taxon>Bacillati</taxon>
        <taxon>Actinomycetota</taxon>
        <taxon>Actinomycetes</taxon>
        <taxon>Micrococcales</taxon>
        <taxon>Intrasporangiaceae</taxon>
        <taxon>Phycicoccus</taxon>
    </lineage>
</organism>